<dbReference type="STRING" id="930146.SAMN05192533_10981"/>
<sequence length="412" mass="47211">MKTVKFLHCADLHLDSPMSGLKYLPEGIFNRLQKSTFKALSKITELALFHEVDFVVISGDIFDGEDRSLRAQAGFRKEMTRLHEKGINVYVIHGNHDHLGGTWTQLTWPENVHVFGDKVEVKRFIKQNGTAVHLYGFSYPERHVSEPWINRYVKSSGADFHIGMLHGHFEGSSDHAKYAPFRLTDLLQKQFDYWALGHIHKREVLATEPPIVYPGNPQGRNRKETGVKGCYVVSLTEHSTHLNFQETSDVVWMERTLDGSLVTNLGSLFDLCRKAIHDSRLGGKGVILNLIIANLKQTEEDRYDSEALEEIMDTLREDEGETEDFVWIRNIEVSVTNSYNRSQLAIQGEFFKELFTSVDRFKTWEETLSPLYSHHIARKHLTELTEVEKKDILEDAENKLLQLLSAKNEGGS</sequence>
<evidence type="ECO:0000259" key="2">
    <source>
        <dbReference type="Pfam" id="PF00149"/>
    </source>
</evidence>
<dbReference type="SUPFAM" id="SSF56300">
    <property type="entry name" value="Metallo-dependent phosphatases"/>
    <property type="match status" value="1"/>
</dbReference>
<dbReference type="CDD" id="cd00840">
    <property type="entry name" value="MPP_Mre11_N"/>
    <property type="match status" value="1"/>
</dbReference>
<evidence type="ECO:0000256" key="1">
    <source>
        <dbReference type="ARBA" id="ARBA00022801"/>
    </source>
</evidence>
<dbReference type="RefSeq" id="WP_090746466.1">
    <property type="nucleotide sequence ID" value="NZ_FOBW01000009.1"/>
</dbReference>
<dbReference type="PANTHER" id="PTHR30337:SF7">
    <property type="entry name" value="PHOSPHOESTERASE"/>
    <property type="match status" value="1"/>
</dbReference>
<dbReference type="Proteomes" id="UP000198553">
    <property type="component" value="Unassembled WGS sequence"/>
</dbReference>
<dbReference type="InterPro" id="IPR004843">
    <property type="entry name" value="Calcineurin-like_PHP"/>
</dbReference>
<organism evidence="3 4">
    <name type="scientific">Mesobacillus persicus</name>
    <dbReference type="NCBI Taxonomy" id="930146"/>
    <lineage>
        <taxon>Bacteria</taxon>
        <taxon>Bacillati</taxon>
        <taxon>Bacillota</taxon>
        <taxon>Bacilli</taxon>
        <taxon>Bacillales</taxon>
        <taxon>Bacillaceae</taxon>
        <taxon>Mesobacillus</taxon>
    </lineage>
</organism>
<keyword evidence="1" id="KW-0378">Hydrolase</keyword>
<gene>
    <name evidence="3" type="ORF">SAMN05192533_10981</name>
</gene>
<protein>
    <submittedName>
        <fullName evidence="3">DNA repair exonuclease SbcCD nuclease subunit</fullName>
    </submittedName>
</protein>
<dbReference type="InterPro" id="IPR050535">
    <property type="entry name" value="DNA_Repair-Maintenance_Comp"/>
</dbReference>
<keyword evidence="3" id="KW-0540">Nuclease</keyword>
<dbReference type="AlphaFoldDB" id="A0A1H8DYW3"/>
<dbReference type="Pfam" id="PF00149">
    <property type="entry name" value="Metallophos"/>
    <property type="match status" value="1"/>
</dbReference>
<dbReference type="EMBL" id="FOBW01000009">
    <property type="protein sequence ID" value="SEN11718.1"/>
    <property type="molecule type" value="Genomic_DNA"/>
</dbReference>
<dbReference type="PANTHER" id="PTHR30337">
    <property type="entry name" value="COMPONENT OF ATP-DEPENDENT DSDNA EXONUCLEASE"/>
    <property type="match status" value="1"/>
</dbReference>
<evidence type="ECO:0000313" key="4">
    <source>
        <dbReference type="Proteomes" id="UP000198553"/>
    </source>
</evidence>
<dbReference type="InterPro" id="IPR014576">
    <property type="entry name" value="Pesterase_YhaO"/>
</dbReference>
<dbReference type="InterPro" id="IPR041796">
    <property type="entry name" value="Mre11_N"/>
</dbReference>
<name>A0A1H8DYW3_9BACI</name>
<feature type="domain" description="Calcineurin-like phosphoesterase" evidence="2">
    <location>
        <begin position="5"/>
        <end position="201"/>
    </location>
</feature>
<dbReference type="PIRSF" id="PIRSF033091">
    <property type="entry name" value="Pesterase_YhaO"/>
    <property type="match status" value="1"/>
</dbReference>
<dbReference type="GO" id="GO:0004527">
    <property type="term" value="F:exonuclease activity"/>
    <property type="evidence" value="ECO:0007669"/>
    <property type="project" value="UniProtKB-KW"/>
</dbReference>
<dbReference type="Gene3D" id="3.60.21.10">
    <property type="match status" value="1"/>
</dbReference>
<evidence type="ECO:0000313" key="3">
    <source>
        <dbReference type="EMBL" id="SEN11718.1"/>
    </source>
</evidence>
<keyword evidence="4" id="KW-1185">Reference proteome</keyword>
<dbReference type="InterPro" id="IPR029052">
    <property type="entry name" value="Metallo-depent_PP-like"/>
</dbReference>
<accession>A0A1H8DYW3</accession>
<keyword evidence="3" id="KW-0269">Exonuclease</keyword>
<reference evidence="4" key="1">
    <citation type="submission" date="2016-10" db="EMBL/GenBank/DDBJ databases">
        <authorList>
            <person name="Varghese N."/>
            <person name="Submissions S."/>
        </authorList>
    </citation>
    <scope>NUCLEOTIDE SEQUENCE [LARGE SCALE GENOMIC DNA]</scope>
    <source>
        <strain evidence="4">B48,IBRC-M 10115,DSM 25386,CECT 8001</strain>
    </source>
</reference>
<proteinExistence type="predicted"/>
<dbReference type="OrthoDB" id="9773856at2"/>